<dbReference type="RefSeq" id="WP_090932755.1">
    <property type="nucleotide sequence ID" value="NZ_FOTS01000004.1"/>
</dbReference>
<gene>
    <name evidence="1" type="ORF">SAMN04490355_100434</name>
</gene>
<protein>
    <submittedName>
        <fullName evidence="1">Uncharacterized protein</fullName>
    </submittedName>
</protein>
<dbReference type="EMBL" id="FOTS01000004">
    <property type="protein sequence ID" value="SFL42246.1"/>
    <property type="molecule type" value="Genomic_DNA"/>
</dbReference>
<dbReference type="AlphaFoldDB" id="A0A1I4HLF6"/>
<organism evidence="1 2">
    <name type="scientific">Pelosinus propionicus DSM 13327</name>
    <dbReference type="NCBI Taxonomy" id="1123291"/>
    <lineage>
        <taxon>Bacteria</taxon>
        <taxon>Bacillati</taxon>
        <taxon>Bacillota</taxon>
        <taxon>Negativicutes</taxon>
        <taxon>Selenomonadales</taxon>
        <taxon>Sporomusaceae</taxon>
        <taxon>Pelosinus</taxon>
    </lineage>
</organism>
<dbReference type="STRING" id="1123291.SAMN04490355_100434"/>
<reference evidence="2" key="1">
    <citation type="submission" date="2016-10" db="EMBL/GenBank/DDBJ databases">
        <authorList>
            <person name="Varghese N."/>
            <person name="Submissions S."/>
        </authorList>
    </citation>
    <scope>NUCLEOTIDE SEQUENCE [LARGE SCALE GENOMIC DNA]</scope>
    <source>
        <strain evidence="2">DSM 13327</strain>
    </source>
</reference>
<evidence type="ECO:0000313" key="1">
    <source>
        <dbReference type="EMBL" id="SFL42246.1"/>
    </source>
</evidence>
<dbReference type="Proteomes" id="UP000199520">
    <property type="component" value="Unassembled WGS sequence"/>
</dbReference>
<proteinExistence type="predicted"/>
<dbReference type="OrthoDB" id="1898447at2"/>
<name>A0A1I4HLF6_9FIRM</name>
<accession>A0A1I4HLF6</accession>
<sequence>MNKIRFLYDVMKTMKAKEEVKGILQVQVEKNQATILSLQNEFEKNLSTGEIKTKVTASLNYEGTIHLPEHHAHAAAPCSPERKHHEGLHHMHYSPSRRHGGLKELFSKWTFTLSLLNALQVKEEEKTTILSLDANDLSEDMKKLFSERIVHTGRHHRQSHGLLKEFYSIDHPEVKLSIFINSNYEIEKVVATAAGTQIDAQASQHDLNADAQVVFVWEDESDAS</sequence>
<keyword evidence="2" id="KW-1185">Reference proteome</keyword>
<evidence type="ECO:0000313" key="2">
    <source>
        <dbReference type="Proteomes" id="UP000199520"/>
    </source>
</evidence>